<name>A0ABT0GA70_9ACTN</name>
<reference evidence="1 2" key="1">
    <citation type="submission" date="2022-04" db="EMBL/GenBank/DDBJ databases">
        <title>Genome draft of Actinomadura sp. ATCC 31491.</title>
        <authorList>
            <person name="Shi X."/>
            <person name="Du Y."/>
        </authorList>
    </citation>
    <scope>NUCLEOTIDE SEQUENCE [LARGE SCALE GENOMIC DNA]</scope>
    <source>
        <strain evidence="1 2">ATCC 31491</strain>
    </source>
</reference>
<protein>
    <recommendedName>
        <fullName evidence="3">PE domain-containing protein</fullName>
    </recommendedName>
</protein>
<organism evidence="1 2">
    <name type="scientific">Actinomadura luzonensis</name>
    <dbReference type="NCBI Taxonomy" id="2805427"/>
    <lineage>
        <taxon>Bacteria</taxon>
        <taxon>Bacillati</taxon>
        <taxon>Actinomycetota</taxon>
        <taxon>Actinomycetes</taxon>
        <taxon>Streptosporangiales</taxon>
        <taxon>Thermomonosporaceae</taxon>
        <taxon>Actinomadura</taxon>
    </lineage>
</organism>
<keyword evidence="2" id="KW-1185">Reference proteome</keyword>
<evidence type="ECO:0000313" key="2">
    <source>
        <dbReference type="Proteomes" id="UP001317259"/>
    </source>
</evidence>
<dbReference type="RefSeq" id="WP_242373747.1">
    <property type="nucleotide sequence ID" value="NZ_JAKRKC020000003.1"/>
</dbReference>
<gene>
    <name evidence="1" type="ORF">MF672_046970</name>
</gene>
<dbReference type="Proteomes" id="UP001317259">
    <property type="component" value="Unassembled WGS sequence"/>
</dbReference>
<evidence type="ECO:0008006" key="3">
    <source>
        <dbReference type="Google" id="ProtNLM"/>
    </source>
</evidence>
<accession>A0ABT0GA70</accession>
<sequence length="101" mass="10871">MTYDVHVQALEECGRQARRVRNMLDLDDAFVDSGVKAPQGDTKADIFGELDGAAGLAAKIDAVWKSVGDEFGEGRNRLENVERALSQVATNFRNAETGSGA</sequence>
<proteinExistence type="predicted"/>
<comment type="caution">
    <text evidence="1">The sequence shown here is derived from an EMBL/GenBank/DDBJ whole genome shotgun (WGS) entry which is preliminary data.</text>
</comment>
<evidence type="ECO:0000313" key="1">
    <source>
        <dbReference type="EMBL" id="MCK2221298.1"/>
    </source>
</evidence>
<dbReference type="EMBL" id="JAKRKC020000003">
    <property type="protein sequence ID" value="MCK2221298.1"/>
    <property type="molecule type" value="Genomic_DNA"/>
</dbReference>